<evidence type="ECO:0000313" key="3">
    <source>
        <dbReference type="EMBL" id="MFC1439719.1"/>
    </source>
</evidence>
<dbReference type="Proteomes" id="UP001592581">
    <property type="component" value="Unassembled WGS sequence"/>
</dbReference>
<organism evidence="3 4">
    <name type="scientific">Streptacidiphilus jeojiensis</name>
    <dbReference type="NCBI Taxonomy" id="3229225"/>
    <lineage>
        <taxon>Bacteria</taxon>
        <taxon>Bacillati</taxon>
        <taxon>Actinomycetota</taxon>
        <taxon>Actinomycetes</taxon>
        <taxon>Kitasatosporales</taxon>
        <taxon>Streptomycetaceae</taxon>
        <taxon>Streptacidiphilus</taxon>
    </lineage>
</organism>
<keyword evidence="1" id="KW-0813">Transport</keyword>
<proteinExistence type="predicted"/>
<evidence type="ECO:0000259" key="2">
    <source>
        <dbReference type="Pfam" id="PF22776"/>
    </source>
</evidence>
<keyword evidence="1" id="KW-0769">Symport</keyword>
<dbReference type="InterPro" id="IPR053952">
    <property type="entry name" value="K_trans_C"/>
</dbReference>
<keyword evidence="4" id="KW-1185">Reference proteome</keyword>
<protein>
    <recommendedName>
        <fullName evidence="2">K+ potassium transporter C-terminal domain-containing protein</fullName>
    </recommendedName>
</protein>
<feature type="domain" description="K+ potassium transporter C-terminal" evidence="2">
    <location>
        <begin position="2"/>
        <end position="121"/>
    </location>
</feature>
<dbReference type="EMBL" id="JBEUKS010000005">
    <property type="protein sequence ID" value="MFC1439719.1"/>
    <property type="molecule type" value="Genomic_DNA"/>
</dbReference>
<evidence type="ECO:0000313" key="4">
    <source>
        <dbReference type="Proteomes" id="UP001592581"/>
    </source>
</evidence>
<accession>A0ABV6XN74</accession>
<dbReference type="Pfam" id="PF22776">
    <property type="entry name" value="K_trans_C"/>
    <property type="match status" value="1"/>
</dbReference>
<sequence>MILSIETETVPRVPDGQRVTVDNLGYVEDGIIHVTARFGYMETPDVPAALALLDPSDTEGRLQLDEASYFLSKIELQRGKAPTMAPWRKRLFIATSHITADAAEYFGLPRDRTVIMGSQIEV</sequence>
<comment type="caution">
    <text evidence="3">The sequence shown here is derived from an EMBL/GenBank/DDBJ whole genome shotgun (WGS) entry which is preliminary data.</text>
</comment>
<evidence type="ECO:0000256" key="1">
    <source>
        <dbReference type="ARBA" id="ARBA00022847"/>
    </source>
</evidence>
<reference evidence="3 4" key="1">
    <citation type="submission" date="2024-06" db="EMBL/GenBank/DDBJ databases">
        <authorList>
            <person name="Lee S.D."/>
        </authorList>
    </citation>
    <scope>NUCLEOTIDE SEQUENCE [LARGE SCALE GENOMIC DNA]</scope>
    <source>
        <strain evidence="3 4">N1-10</strain>
    </source>
</reference>
<dbReference type="RefSeq" id="WP_380565282.1">
    <property type="nucleotide sequence ID" value="NZ_JBEUKS010000005.1"/>
</dbReference>
<name>A0ABV6XN74_9ACTN</name>
<gene>
    <name evidence="3" type="ORF">ABUW04_15785</name>
</gene>